<keyword evidence="1" id="KW-0812">Transmembrane</keyword>
<organism evidence="2 3">
    <name type="scientific">Nocardia aurantia</name>
    <dbReference type="NCBI Taxonomy" id="2585199"/>
    <lineage>
        <taxon>Bacteria</taxon>
        <taxon>Bacillati</taxon>
        <taxon>Actinomycetota</taxon>
        <taxon>Actinomycetes</taxon>
        <taxon>Mycobacteriales</taxon>
        <taxon>Nocardiaceae</taxon>
        <taxon>Nocardia</taxon>
    </lineage>
</organism>
<sequence length="264" mass="27015">MIGELICQYCAHRNGSAESRCAHCGAPLAATLVREAATGIRDAAAVAHEVEDVRRLPREAGAAGASRLAREAGMLAHSLVPQEKSPGKAEPAPGNRLEALIERRLENLGWPAVAVVLAVLLVAALLLMRGCSSLNMPVVGQVSAVEALPVALHTAASCASLPGENAGARCTIPATSTLLAGALTAGQELSFSLQVQRPDQLSATVAGWRAGGGVVLADGTVFAGIGPSATVRYADARTGIRIETSTFAGRAAAQTFLNRTGLVQ</sequence>
<comment type="caution">
    <text evidence="2">The sequence shown here is derived from an EMBL/GenBank/DDBJ whole genome shotgun (WGS) entry which is preliminary data.</text>
</comment>
<protein>
    <submittedName>
        <fullName evidence="2">Uncharacterized protein</fullName>
    </submittedName>
</protein>
<evidence type="ECO:0000313" key="3">
    <source>
        <dbReference type="Proteomes" id="UP000431401"/>
    </source>
</evidence>
<accession>A0A7K0DR56</accession>
<name>A0A7K0DR56_9NOCA</name>
<proteinExistence type="predicted"/>
<keyword evidence="3" id="KW-1185">Reference proteome</keyword>
<keyword evidence="1" id="KW-1133">Transmembrane helix</keyword>
<dbReference type="Proteomes" id="UP000431401">
    <property type="component" value="Unassembled WGS sequence"/>
</dbReference>
<dbReference type="OrthoDB" id="4538788at2"/>
<dbReference type="AlphaFoldDB" id="A0A7K0DR56"/>
<keyword evidence="1" id="KW-0472">Membrane</keyword>
<dbReference type="EMBL" id="WEGI01000008">
    <property type="protein sequence ID" value="MQY28250.1"/>
    <property type="molecule type" value="Genomic_DNA"/>
</dbReference>
<evidence type="ECO:0000256" key="1">
    <source>
        <dbReference type="SAM" id="Phobius"/>
    </source>
</evidence>
<dbReference type="RefSeq" id="WP_153344070.1">
    <property type="nucleotide sequence ID" value="NZ_WEGI01000008.1"/>
</dbReference>
<feature type="transmembrane region" description="Helical" evidence="1">
    <location>
        <begin position="108"/>
        <end position="127"/>
    </location>
</feature>
<gene>
    <name evidence="2" type="ORF">NRB56_38330</name>
</gene>
<reference evidence="2 3" key="1">
    <citation type="submission" date="2019-10" db="EMBL/GenBank/DDBJ databases">
        <title>Nocardia macrotermitis sp. nov. and Nocardia aurantia sp. nov., isolated from the gut of fungus growing-termite Macrotermes natalensis.</title>
        <authorList>
            <person name="Benndorf R."/>
            <person name="Schwitalla J."/>
            <person name="Martin K."/>
            <person name="De Beer W."/>
            <person name="Kaster A.-K."/>
            <person name="Vollmers J."/>
            <person name="Poulsen M."/>
            <person name="Beemelmanns C."/>
        </authorList>
    </citation>
    <scope>NUCLEOTIDE SEQUENCE [LARGE SCALE GENOMIC DNA]</scope>
    <source>
        <strain evidence="2 3">RB56</strain>
    </source>
</reference>
<evidence type="ECO:0000313" key="2">
    <source>
        <dbReference type="EMBL" id="MQY28250.1"/>
    </source>
</evidence>